<feature type="region of interest" description="Disordered" evidence="1">
    <location>
        <begin position="1"/>
        <end position="21"/>
    </location>
</feature>
<dbReference type="SUPFAM" id="SSF56112">
    <property type="entry name" value="Protein kinase-like (PK-like)"/>
    <property type="match status" value="1"/>
</dbReference>
<dbReference type="Proteomes" id="UP001237194">
    <property type="component" value="Unassembled WGS sequence"/>
</dbReference>
<keyword evidence="3" id="KW-1185">Reference proteome</keyword>
<evidence type="ECO:0000313" key="2">
    <source>
        <dbReference type="EMBL" id="MDJ1644199.1"/>
    </source>
</evidence>
<evidence type="ECO:0000313" key="3">
    <source>
        <dbReference type="Proteomes" id="UP001237194"/>
    </source>
</evidence>
<sequence>MTTTTSTTAAPTEAVATGSTVATASTAGAPALIRFRPTGLDTAPEVNALLERLGLGAFAPDGLTAFGGRNDNWAGTTTLGRQVFVKTVARAPDGSRPEIDRALAFEASAARLPAGSPLRTPEHLGTDRESAVSAFRLLPGSRSGSEVALDGDFDEALCREAGRAVATLHTLGTAIGEDPDAAPGPAIDTAEAPLPPMRWLRAFPWSEVQDRSMAQIAAWKLVQDDTEVVAALHRLRERERTAPHTPAHCDLRFDQFLVHDGRLYLCDWEEFRLADPARDVGAFVGEWLFQATYSVFAPTGEPTSAKDAVAFGFDLSHEEIVERGAAGLRHHIPRIAAFWQGYTECRTPDPELAERAVGFAGWHLYDRLIATAQAHAVLNPVARAAAGIGRTLLLNPAGAVATLRLADPATTLAAVPHAAVTCAAVPNPAVPPAAVTRPAVPHPADAPSGSIR</sequence>
<dbReference type="NCBIfam" id="NF038156">
    <property type="entry name" value="lant_syn_V_LxmK"/>
    <property type="match status" value="1"/>
</dbReference>
<reference evidence="2 3" key="1">
    <citation type="submission" date="2023-04" db="EMBL/GenBank/DDBJ databases">
        <title>A novel species of the genus Streptomyces: Streptomyces pakalii sp. nov. isolated from a Mexican soil jungle.</title>
        <authorList>
            <person name="Chavez-Hernandez M.A."/>
            <person name="Ortiz-Alvarez J."/>
            <person name="Villa-Tanaca L."/>
            <person name="Hernandez-Rodriguez C."/>
        </authorList>
    </citation>
    <scope>NUCLEOTIDE SEQUENCE [LARGE SCALE GENOMIC DNA]</scope>
    <source>
        <strain evidence="2 3">ENCB-J15</strain>
    </source>
</reference>
<gene>
    <name evidence="2" type="primary">lxmK</name>
    <name evidence="2" type="ORF">P5W92_27875</name>
</gene>
<comment type="caution">
    <text evidence="2">The sequence shown here is derived from an EMBL/GenBank/DDBJ whole genome shotgun (WGS) entry which is preliminary data.</text>
</comment>
<accession>A0ABT7DEG0</accession>
<proteinExistence type="predicted"/>
<dbReference type="InterPro" id="IPR011009">
    <property type="entry name" value="Kinase-like_dom_sf"/>
</dbReference>
<organism evidence="2 3">
    <name type="scientific">Streptomyces pakalii</name>
    <dbReference type="NCBI Taxonomy" id="3036494"/>
    <lineage>
        <taxon>Bacteria</taxon>
        <taxon>Bacillati</taxon>
        <taxon>Actinomycetota</taxon>
        <taxon>Actinomycetes</taxon>
        <taxon>Kitasatosporales</taxon>
        <taxon>Streptomycetaceae</taxon>
        <taxon>Streptomyces</taxon>
    </lineage>
</organism>
<dbReference type="RefSeq" id="WP_283899242.1">
    <property type="nucleotide sequence ID" value="NZ_JARWAF010000013.1"/>
</dbReference>
<dbReference type="EMBL" id="JARWAF010000013">
    <property type="protein sequence ID" value="MDJ1644199.1"/>
    <property type="molecule type" value="Genomic_DNA"/>
</dbReference>
<evidence type="ECO:0000256" key="1">
    <source>
        <dbReference type="SAM" id="MobiDB-lite"/>
    </source>
</evidence>
<name>A0ABT7DEG0_9ACTN</name>
<dbReference type="Gene3D" id="3.90.1200.10">
    <property type="match status" value="1"/>
</dbReference>
<protein>
    <submittedName>
        <fullName evidence="2">Class V lanthionine synthetase subunit LxmK</fullName>
    </submittedName>
</protein>